<dbReference type="AlphaFoldDB" id="A0A081RP79"/>
<comment type="caution">
    <text evidence="1">The sequence shown here is derived from an EMBL/GenBank/DDBJ whole genome shotgun (WGS) entry which is preliminary data.</text>
</comment>
<reference evidence="1 2" key="1">
    <citation type="submission" date="2014-06" db="EMBL/GenBank/DDBJ databases">
        <authorList>
            <person name="Ngugi D.K."/>
            <person name="Blom J."/>
            <person name="Alam I."/>
            <person name="Rashid M."/>
            <person name="Ba Alawi W."/>
            <person name="Zhang G."/>
            <person name="Hikmawan T."/>
            <person name="Guan Y."/>
            <person name="Antunes A."/>
            <person name="Siam R."/>
            <person name="ElDorry H."/>
            <person name="Bajic V."/>
            <person name="Stingl U."/>
        </authorList>
    </citation>
    <scope>NUCLEOTIDE SEQUENCE [LARGE SCALE GENOMIC DNA]</scope>
    <source>
        <strain evidence="1">SCGC AAA799-N04</strain>
    </source>
</reference>
<accession>A0A081RP79</accession>
<keyword evidence="2" id="KW-1185">Reference proteome</keyword>
<gene>
    <name evidence="1" type="ORF">AAA799N04_00515</name>
</gene>
<evidence type="ECO:0000313" key="1">
    <source>
        <dbReference type="EMBL" id="KEQ57002.1"/>
    </source>
</evidence>
<dbReference type="PATRIC" id="fig|1502293.3.peg.487"/>
<dbReference type="EMBL" id="JOKN01000006">
    <property type="protein sequence ID" value="KEQ57002.1"/>
    <property type="molecule type" value="Genomic_DNA"/>
</dbReference>
<evidence type="ECO:0000313" key="2">
    <source>
        <dbReference type="Proteomes" id="UP000028059"/>
    </source>
</evidence>
<proteinExistence type="predicted"/>
<organism evidence="1 2">
    <name type="scientific">Marine Group I thaumarchaeote SCGC AAA799-N04</name>
    <dbReference type="NCBI Taxonomy" id="1502293"/>
    <lineage>
        <taxon>Archaea</taxon>
        <taxon>Nitrososphaerota</taxon>
        <taxon>Marine Group I</taxon>
    </lineage>
</organism>
<dbReference type="Proteomes" id="UP000028059">
    <property type="component" value="Unassembled WGS sequence"/>
</dbReference>
<protein>
    <submittedName>
        <fullName evidence="1">Uncharacterized protein</fullName>
    </submittedName>
</protein>
<name>A0A081RP79_9ARCH</name>
<sequence>MKTENEVAEYRKEIEQRLVSAESMDAMKYYQGVLRALEWVVTGNDV</sequence>